<protein>
    <submittedName>
        <fullName evidence="2">Ubiquinone/menaquinone biosynthesis C-methylase UbiE</fullName>
    </submittedName>
</protein>
<evidence type="ECO:0000313" key="3">
    <source>
        <dbReference type="Proteomes" id="UP000198864"/>
    </source>
</evidence>
<gene>
    <name evidence="2" type="ORF">GA0070561_5975</name>
</gene>
<keyword evidence="2" id="KW-0808">Transferase</keyword>
<dbReference type="Gene3D" id="3.40.50.150">
    <property type="entry name" value="Vaccinia Virus protein VP39"/>
    <property type="match status" value="1"/>
</dbReference>
<organism evidence="2 3">
    <name type="scientific">Micromonospora saelicesensis</name>
    <dbReference type="NCBI Taxonomy" id="285676"/>
    <lineage>
        <taxon>Bacteria</taxon>
        <taxon>Bacillati</taxon>
        <taxon>Actinomycetota</taxon>
        <taxon>Actinomycetes</taxon>
        <taxon>Micromonosporales</taxon>
        <taxon>Micromonosporaceae</taxon>
        <taxon>Micromonospora</taxon>
    </lineage>
</organism>
<dbReference type="AlphaFoldDB" id="A0A1C4ZXP4"/>
<keyword evidence="2" id="KW-0489">Methyltransferase</keyword>
<dbReference type="STRING" id="285676.GA0070561_5975"/>
<dbReference type="RefSeq" id="WP_091407057.1">
    <property type="nucleotide sequence ID" value="NZ_FMCR01000007.1"/>
</dbReference>
<evidence type="ECO:0000259" key="1">
    <source>
        <dbReference type="Pfam" id="PF13649"/>
    </source>
</evidence>
<dbReference type="InterPro" id="IPR050508">
    <property type="entry name" value="Methyltransf_Superfamily"/>
</dbReference>
<sequence>MDAKTEELRAAHDVLAELYAERLSDALDRMPAERAVLDLFCVLALAAGLGTNVGDVGCGTGRLAPYLSAQGLAPWGVDLSPEMIRVARRDHAAYRFDVAELRELPFEDASLVGVVCWYSLIFLAPADRQAAFGELYRVVRPGGYLVTAFKAGTSQVRRAGRSSNLGVEFDLYWQTPQEMEQGLTDAGFTTVFWGGVPADGPDSPAQGYLLTQKAVAQAPR</sequence>
<name>A0A1C4ZXP4_9ACTN</name>
<proteinExistence type="predicted"/>
<dbReference type="CDD" id="cd02440">
    <property type="entry name" value="AdoMet_MTases"/>
    <property type="match status" value="1"/>
</dbReference>
<dbReference type="PANTHER" id="PTHR42912">
    <property type="entry name" value="METHYLTRANSFERASE"/>
    <property type="match status" value="1"/>
</dbReference>
<evidence type="ECO:0000313" key="2">
    <source>
        <dbReference type="EMBL" id="SCF37723.1"/>
    </source>
</evidence>
<accession>A0A1C4ZXP4</accession>
<dbReference type="Proteomes" id="UP000198864">
    <property type="component" value="Unassembled WGS sequence"/>
</dbReference>
<dbReference type="GO" id="GO:0008168">
    <property type="term" value="F:methyltransferase activity"/>
    <property type="evidence" value="ECO:0007669"/>
    <property type="project" value="UniProtKB-KW"/>
</dbReference>
<dbReference type="EMBL" id="FMCR01000007">
    <property type="protein sequence ID" value="SCF37723.1"/>
    <property type="molecule type" value="Genomic_DNA"/>
</dbReference>
<reference evidence="2 3" key="1">
    <citation type="submission" date="2016-06" db="EMBL/GenBank/DDBJ databases">
        <authorList>
            <person name="Kjaerup R.B."/>
            <person name="Dalgaard T.S."/>
            <person name="Juul-Madsen H.R."/>
        </authorList>
    </citation>
    <scope>NUCLEOTIDE SEQUENCE [LARGE SCALE GENOMIC DNA]</scope>
    <source>
        <strain evidence="2 3">DSM 44871</strain>
    </source>
</reference>
<dbReference type="Pfam" id="PF13649">
    <property type="entry name" value="Methyltransf_25"/>
    <property type="match status" value="1"/>
</dbReference>
<dbReference type="PANTHER" id="PTHR42912:SF80">
    <property type="entry name" value="METHYLTRANSFERASE DOMAIN-CONTAINING PROTEIN"/>
    <property type="match status" value="1"/>
</dbReference>
<feature type="domain" description="Methyltransferase" evidence="1">
    <location>
        <begin position="55"/>
        <end position="143"/>
    </location>
</feature>
<dbReference type="InterPro" id="IPR041698">
    <property type="entry name" value="Methyltransf_25"/>
</dbReference>
<dbReference type="InterPro" id="IPR029063">
    <property type="entry name" value="SAM-dependent_MTases_sf"/>
</dbReference>
<dbReference type="SUPFAM" id="SSF53335">
    <property type="entry name" value="S-adenosyl-L-methionine-dependent methyltransferases"/>
    <property type="match status" value="1"/>
</dbReference>
<dbReference type="GO" id="GO:0032259">
    <property type="term" value="P:methylation"/>
    <property type="evidence" value="ECO:0007669"/>
    <property type="project" value="UniProtKB-KW"/>
</dbReference>
<keyword evidence="2" id="KW-0830">Ubiquinone</keyword>